<sequence>MASPSEDNLTMKVREDEMISPLNGVSSIKIAHFLRPSVTSVDGPVFEPPLDSVNPTMIDNSVPLKANFVGWRHPQKDWKTLVNRMQSLHRVAEKWCSKTNTFVFPWGEATITLEDIMILGCYVLGDSVFSPIEDLELEMIKEKLHKAQSDIIRVNAKKACQSAWMIKFMKCGSKIEHEAFHWLSRFVFPIYDGEGRTVLPIAAHLTRGTKLALAPAVLASIYKKLSSLKGALVASRKLGTRKGKVVHLVKLTVPFQLVQAWVWEIFPALRPKPNSTELGEPRLARWHGLKKVGTENVLLDIDRSAKDFIWRPYTRAENNSLPHMVYKEKDYWVLVDSCSGDEFEGLVRCCRSSELVSLEVGCIEQYLPHCVTMQFGMAQDLPGRVARVNGRFKIAWRNYT</sequence>
<feature type="domain" description="Aminotransferase-like plant mobile" evidence="1">
    <location>
        <begin position="88"/>
        <end position="389"/>
    </location>
</feature>
<comment type="caution">
    <text evidence="2">The sequence shown here is derived from an EMBL/GenBank/DDBJ whole genome shotgun (WGS) entry which is preliminary data.</text>
</comment>
<keyword evidence="3" id="KW-1185">Reference proteome</keyword>
<organism evidence="2 3">
    <name type="scientific">Forsythia ovata</name>
    <dbReference type="NCBI Taxonomy" id="205694"/>
    <lineage>
        <taxon>Eukaryota</taxon>
        <taxon>Viridiplantae</taxon>
        <taxon>Streptophyta</taxon>
        <taxon>Embryophyta</taxon>
        <taxon>Tracheophyta</taxon>
        <taxon>Spermatophyta</taxon>
        <taxon>Magnoliopsida</taxon>
        <taxon>eudicotyledons</taxon>
        <taxon>Gunneridae</taxon>
        <taxon>Pentapetalae</taxon>
        <taxon>asterids</taxon>
        <taxon>lamiids</taxon>
        <taxon>Lamiales</taxon>
        <taxon>Oleaceae</taxon>
        <taxon>Forsythieae</taxon>
        <taxon>Forsythia</taxon>
    </lineage>
</organism>
<gene>
    <name evidence="2" type="ORF">Fot_36847</name>
</gene>
<dbReference type="AlphaFoldDB" id="A0ABD1SQK7"/>
<dbReference type="Proteomes" id="UP001604277">
    <property type="component" value="Unassembled WGS sequence"/>
</dbReference>
<dbReference type="EMBL" id="JBFOLJ010000010">
    <property type="protein sequence ID" value="KAL2502999.1"/>
    <property type="molecule type" value="Genomic_DNA"/>
</dbReference>
<proteinExistence type="predicted"/>
<evidence type="ECO:0000313" key="3">
    <source>
        <dbReference type="Proteomes" id="UP001604277"/>
    </source>
</evidence>
<accession>A0ABD1SQK7</accession>
<evidence type="ECO:0000259" key="1">
    <source>
        <dbReference type="Pfam" id="PF10536"/>
    </source>
</evidence>
<reference evidence="3" key="1">
    <citation type="submission" date="2024-07" db="EMBL/GenBank/DDBJ databases">
        <title>Two chromosome-level genome assemblies of Korean endemic species Abeliophyllum distichum and Forsythia ovata (Oleaceae).</title>
        <authorList>
            <person name="Jang H."/>
        </authorList>
    </citation>
    <scope>NUCLEOTIDE SEQUENCE [LARGE SCALE GENOMIC DNA]</scope>
</reference>
<protein>
    <submittedName>
        <fullName evidence="2">Aminotransferase-like</fullName>
    </submittedName>
</protein>
<evidence type="ECO:0000313" key="2">
    <source>
        <dbReference type="EMBL" id="KAL2502999.1"/>
    </source>
</evidence>
<dbReference type="PANTHER" id="PTHR46033:SF67">
    <property type="entry name" value="AMINOTRANSFERASE-LIKE, PLANT MOBILE DOMAIN FAMILY PROTEIN"/>
    <property type="match status" value="1"/>
</dbReference>
<dbReference type="Pfam" id="PF10536">
    <property type="entry name" value="PMD"/>
    <property type="match status" value="1"/>
</dbReference>
<name>A0ABD1SQK7_9LAMI</name>
<dbReference type="InterPro" id="IPR019557">
    <property type="entry name" value="AminoTfrase-like_pln_mobile"/>
</dbReference>
<dbReference type="PANTHER" id="PTHR46033">
    <property type="entry name" value="PROTEIN MAIN-LIKE 2"/>
    <property type="match status" value="1"/>
</dbReference>
<dbReference type="InterPro" id="IPR044824">
    <property type="entry name" value="MAIN-like"/>
</dbReference>